<evidence type="ECO:0000313" key="1">
    <source>
        <dbReference type="EMBL" id="TQD70993.1"/>
    </source>
</evidence>
<comment type="caution">
    <text evidence="1">The sequence shown here is derived from an EMBL/GenBank/DDBJ whole genome shotgun (WGS) entry which is preliminary data.</text>
</comment>
<accession>A0A540K9V9</accession>
<dbReference type="EMBL" id="VIEB01001639">
    <property type="protein sequence ID" value="TQD70993.1"/>
    <property type="molecule type" value="Genomic_DNA"/>
</dbReference>
<evidence type="ECO:0000313" key="2">
    <source>
        <dbReference type="Proteomes" id="UP000315295"/>
    </source>
</evidence>
<dbReference type="AlphaFoldDB" id="A0A540K9V9"/>
<keyword evidence="2" id="KW-1185">Reference proteome</keyword>
<organism evidence="1 2">
    <name type="scientific">Malus baccata</name>
    <name type="common">Siberian crab apple</name>
    <name type="synonym">Pyrus baccata</name>
    <dbReference type="NCBI Taxonomy" id="106549"/>
    <lineage>
        <taxon>Eukaryota</taxon>
        <taxon>Viridiplantae</taxon>
        <taxon>Streptophyta</taxon>
        <taxon>Embryophyta</taxon>
        <taxon>Tracheophyta</taxon>
        <taxon>Spermatophyta</taxon>
        <taxon>Magnoliopsida</taxon>
        <taxon>eudicotyledons</taxon>
        <taxon>Gunneridae</taxon>
        <taxon>Pentapetalae</taxon>
        <taxon>rosids</taxon>
        <taxon>fabids</taxon>
        <taxon>Rosales</taxon>
        <taxon>Rosaceae</taxon>
        <taxon>Amygdaloideae</taxon>
        <taxon>Maleae</taxon>
        <taxon>Malus</taxon>
    </lineage>
</organism>
<name>A0A540K9V9_MALBA</name>
<protein>
    <submittedName>
        <fullName evidence="1">Uncharacterized protein</fullName>
    </submittedName>
</protein>
<gene>
    <name evidence="1" type="ORF">C1H46_043476</name>
</gene>
<sequence>MSPTKEPRVAVVRDEAWEDDGGGANREEVVVGDPTVMVTFWPCSQWLPTVQMKKREPVELSSVLTPGPSTIPGSLQLSYSSFDATSPTLWSHVSVQLNTVMPKIHNNKLTTKIYAHS</sequence>
<reference evidence="1 2" key="1">
    <citation type="journal article" date="2019" name="G3 (Bethesda)">
        <title>Sequencing of a Wild Apple (Malus baccata) Genome Unravels the Differences Between Cultivated and Wild Apple Species Regarding Disease Resistance and Cold Tolerance.</title>
        <authorList>
            <person name="Chen X."/>
        </authorList>
    </citation>
    <scope>NUCLEOTIDE SEQUENCE [LARGE SCALE GENOMIC DNA]</scope>
    <source>
        <strain evidence="2">cv. Shandingzi</strain>
        <tissue evidence="1">Leaves</tissue>
    </source>
</reference>
<dbReference type="Proteomes" id="UP000315295">
    <property type="component" value="Unassembled WGS sequence"/>
</dbReference>
<proteinExistence type="predicted"/>